<reference evidence="2" key="1">
    <citation type="journal article" date="2019" name="Int. J. Syst. Evol. Microbiol.">
        <title>The Global Catalogue of Microorganisms (GCM) 10K type strain sequencing project: providing services to taxonomists for standard genome sequencing and annotation.</title>
        <authorList>
            <consortium name="The Broad Institute Genomics Platform"/>
            <consortium name="The Broad Institute Genome Sequencing Center for Infectious Disease"/>
            <person name="Wu L."/>
            <person name="Ma J."/>
        </authorList>
    </citation>
    <scope>NUCLEOTIDE SEQUENCE [LARGE SCALE GENOMIC DNA]</scope>
    <source>
        <strain evidence="2">XZYJT-10</strain>
    </source>
</reference>
<dbReference type="Proteomes" id="UP001596548">
    <property type="component" value="Unassembled WGS sequence"/>
</dbReference>
<dbReference type="EMBL" id="JBHTBJ010000010">
    <property type="protein sequence ID" value="MFC7275514.1"/>
    <property type="molecule type" value="Genomic_DNA"/>
</dbReference>
<dbReference type="RefSeq" id="WP_378968710.1">
    <property type="nucleotide sequence ID" value="NZ_JBHTBJ010000010.1"/>
</dbReference>
<protein>
    <recommendedName>
        <fullName evidence="3">Twin-arginine translocation signal domain-containing protein</fullName>
    </recommendedName>
</protein>
<keyword evidence="2" id="KW-1185">Reference proteome</keyword>
<organism evidence="1 2">
    <name type="scientific">Paractinoplanes rhizophilus</name>
    <dbReference type="NCBI Taxonomy" id="1416877"/>
    <lineage>
        <taxon>Bacteria</taxon>
        <taxon>Bacillati</taxon>
        <taxon>Actinomycetota</taxon>
        <taxon>Actinomycetes</taxon>
        <taxon>Micromonosporales</taxon>
        <taxon>Micromonosporaceae</taxon>
        <taxon>Paractinoplanes</taxon>
    </lineage>
</organism>
<evidence type="ECO:0000313" key="1">
    <source>
        <dbReference type="EMBL" id="MFC7275514.1"/>
    </source>
</evidence>
<evidence type="ECO:0000313" key="2">
    <source>
        <dbReference type="Proteomes" id="UP001596548"/>
    </source>
</evidence>
<dbReference type="PROSITE" id="PS51318">
    <property type="entry name" value="TAT"/>
    <property type="match status" value="1"/>
</dbReference>
<gene>
    <name evidence="1" type="ORF">ACFQS1_16110</name>
</gene>
<proteinExistence type="predicted"/>
<accession>A0ABW2HQQ5</accession>
<sequence>MSDKEDAAARKPRAVGRRRLLSGVGAGGLAAAVAVFGRSSPSYAANWHCCTLVHNPPNMSLSECKYTSGSYTYYYNWTCRDGSKTCQCCEHYIYGVSRANGSAGSCS</sequence>
<dbReference type="InterPro" id="IPR006311">
    <property type="entry name" value="TAT_signal"/>
</dbReference>
<name>A0ABW2HQQ5_9ACTN</name>
<comment type="caution">
    <text evidence="1">The sequence shown here is derived from an EMBL/GenBank/DDBJ whole genome shotgun (WGS) entry which is preliminary data.</text>
</comment>
<evidence type="ECO:0008006" key="3">
    <source>
        <dbReference type="Google" id="ProtNLM"/>
    </source>
</evidence>